<dbReference type="InterPro" id="IPR050902">
    <property type="entry name" value="ABC_Transporter_SBP"/>
</dbReference>
<dbReference type="SUPFAM" id="SSF53807">
    <property type="entry name" value="Helical backbone' metal receptor"/>
    <property type="match status" value="1"/>
</dbReference>
<feature type="domain" description="Fe/B12 periplasmic-binding" evidence="2">
    <location>
        <begin position="28"/>
        <end position="289"/>
    </location>
</feature>
<keyword evidence="1" id="KW-0732">Signal</keyword>
<feature type="chain" id="PRO_5047477510" evidence="1">
    <location>
        <begin position="22"/>
        <end position="304"/>
    </location>
</feature>
<dbReference type="EMBL" id="BAABKE010000003">
    <property type="protein sequence ID" value="GAA5097567.1"/>
    <property type="molecule type" value="Genomic_DNA"/>
</dbReference>
<feature type="signal peptide" evidence="1">
    <location>
        <begin position="1"/>
        <end position="21"/>
    </location>
</feature>
<dbReference type="PANTHER" id="PTHR30535">
    <property type="entry name" value="VITAMIN B12-BINDING PROTEIN"/>
    <property type="match status" value="1"/>
</dbReference>
<proteinExistence type="predicted"/>
<accession>A0ABP9MJG2</accession>
<dbReference type="PROSITE" id="PS50983">
    <property type="entry name" value="FE_B12_PBP"/>
    <property type="match status" value="1"/>
</dbReference>
<dbReference type="Pfam" id="PF01497">
    <property type="entry name" value="Peripla_BP_2"/>
    <property type="match status" value="1"/>
</dbReference>
<evidence type="ECO:0000313" key="3">
    <source>
        <dbReference type="EMBL" id="GAA5097567.1"/>
    </source>
</evidence>
<dbReference type="PANTHER" id="PTHR30535:SF34">
    <property type="entry name" value="MOLYBDATE-BINDING PROTEIN MOLA"/>
    <property type="match status" value="1"/>
</dbReference>
<name>A0ABP9MJG2_9GAMM</name>
<dbReference type="Proteomes" id="UP001500631">
    <property type="component" value="Unassembled WGS sequence"/>
</dbReference>
<evidence type="ECO:0000256" key="1">
    <source>
        <dbReference type="SAM" id="SignalP"/>
    </source>
</evidence>
<keyword evidence="4" id="KW-1185">Reference proteome</keyword>
<sequence length="304" mass="34227">MKKLLSLFILYASLFSASALAVSEQCQRIISLSPTITDTLLSLGLEENIVAGTRYDRLPKNSHIKEIGGMLDPNYEAIALLDPTIIFADLAKDSPQKRKLDMLQFNTHLISFSSLDTIKKSITEIGKICKIQSRATYKVDELNHALKNNYLSDYPLNILILYTYEGEDYLNQVPQRAAGKSFHQDILESTGSHNAYQGSLNAPIMSQESILMLNPDIIILLQGDQNKSLDETRSITIEKIYPFWQNLQSLSAIQNQQIYIMKGEPTFIASPDAVIATLKSLYQILYNHQITENSLSIKSIQQHN</sequence>
<comment type="caution">
    <text evidence="3">The sequence shown here is derived from an EMBL/GenBank/DDBJ whole genome shotgun (WGS) entry which is preliminary data.</text>
</comment>
<evidence type="ECO:0000313" key="4">
    <source>
        <dbReference type="Proteomes" id="UP001500631"/>
    </source>
</evidence>
<evidence type="ECO:0000259" key="2">
    <source>
        <dbReference type="PROSITE" id="PS50983"/>
    </source>
</evidence>
<reference evidence="4" key="1">
    <citation type="journal article" date="2019" name="Int. J. Syst. Evol. Microbiol.">
        <title>The Global Catalogue of Microorganisms (GCM) 10K type strain sequencing project: providing services to taxonomists for standard genome sequencing and annotation.</title>
        <authorList>
            <consortium name="The Broad Institute Genomics Platform"/>
            <consortium name="The Broad Institute Genome Sequencing Center for Infectious Disease"/>
            <person name="Wu L."/>
            <person name="Ma J."/>
        </authorList>
    </citation>
    <scope>NUCLEOTIDE SEQUENCE [LARGE SCALE GENOMIC DNA]</scope>
    <source>
        <strain evidence="4">JCM 18424</strain>
    </source>
</reference>
<protein>
    <submittedName>
        <fullName evidence="3">ABC transporter substrate-binding protein</fullName>
    </submittedName>
</protein>
<dbReference type="Gene3D" id="3.40.50.1980">
    <property type="entry name" value="Nitrogenase molybdenum iron protein domain"/>
    <property type="match status" value="2"/>
</dbReference>
<dbReference type="RefSeq" id="WP_077925279.1">
    <property type="nucleotide sequence ID" value="NZ_BAABKE010000003.1"/>
</dbReference>
<gene>
    <name evidence="3" type="ORF">GCM10023338_09100</name>
</gene>
<dbReference type="InterPro" id="IPR002491">
    <property type="entry name" value="ABC_transptr_periplasmic_BD"/>
</dbReference>
<organism evidence="3 4">
    <name type="scientific">Wohlfahrtiimonas larvae</name>
    <dbReference type="NCBI Taxonomy" id="1157986"/>
    <lineage>
        <taxon>Bacteria</taxon>
        <taxon>Pseudomonadati</taxon>
        <taxon>Pseudomonadota</taxon>
        <taxon>Gammaproteobacteria</taxon>
        <taxon>Cardiobacteriales</taxon>
        <taxon>Ignatzschineriaceae</taxon>
        <taxon>Wohlfahrtiimonas</taxon>
    </lineage>
</organism>